<dbReference type="EMBL" id="JAMSHJ010000007">
    <property type="protein sequence ID" value="KAI5388813.1"/>
    <property type="molecule type" value="Genomic_DNA"/>
</dbReference>
<comment type="catalytic activity">
    <reaction evidence="1">
        <text>a long-chain fatty acyl-CoA + 2 NADPH + 2 H(+) = a long-chain primary fatty alcohol + 2 NADP(+) + CoA</text>
        <dbReference type="Rhea" id="RHEA:52716"/>
        <dbReference type="ChEBI" id="CHEBI:15378"/>
        <dbReference type="ChEBI" id="CHEBI:57287"/>
        <dbReference type="ChEBI" id="CHEBI:57783"/>
        <dbReference type="ChEBI" id="CHEBI:58349"/>
        <dbReference type="ChEBI" id="CHEBI:77396"/>
        <dbReference type="ChEBI" id="CHEBI:83139"/>
        <dbReference type="EC" id="1.2.1.84"/>
    </reaction>
</comment>
<organism evidence="3 4">
    <name type="scientific">Pisum sativum</name>
    <name type="common">Garden pea</name>
    <name type="synonym">Lathyrus oleraceus</name>
    <dbReference type="NCBI Taxonomy" id="3888"/>
    <lineage>
        <taxon>Eukaryota</taxon>
        <taxon>Viridiplantae</taxon>
        <taxon>Streptophyta</taxon>
        <taxon>Embryophyta</taxon>
        <taxon>Tracheophyta</taxon>
        <taxon>Spermatophyta</taxon>
        <taxon>Magnoliopsida</taxon>
        <taxon>eudicotyledons</taxon>
        <taxon>Gunneridae</taxon>
        <taxon>Pentapetalae</taxon>
        <taxon>rosids</taxon>
        <taxon>fabids</taxon>
        <taxon>Fabales</taxon>
        <taxon>Fabaceae</taxon>
        <taxon>Papilionoideae</taxon>
        <taxon>50 kb inversion clade</taxon>
        <taxon>NPAAA clade</taxon>
        <taxon>Hologalegina</taxon>
        <taxon>IRL clade</taxon>
        <taxon>Fabeae</taxon>
        <taxon>Lathyrus</taxon>
    </lineage>
</organism>
<gene>
    <name evidence="3" type="ORF">KIW84_074467</name>
</gene>
<name>A0A9D4VRD1_PEA</name>
<evidence type="ECO:0000256" key="1">
    <source>
        <dbReference type="RuleBase" id="RU363097"/>
    </source>
</evidence>
<comment type="caution">
    <text evidence="3">The sequence shown here is derived from an EMBL/GenBank/DDBJ whole genome shotgun (WGS) entry which is preliminary data.</text>
</comment>
<dbReference type="Gene3D" id="3.40.50.720">
    <property type="entry name" value="NAD(P)-binding Rossmann-like Domain"/>
    <property type="match status" value="1"/>
</dbReference>
<dbReference type="Proteomes" id="UP001058974">
    <property type="component" value="Chromosome 7"/>
</dbReference>
<evidence type="ECO:0000313" key="4">
    <source>
        <dbReference type="Proteomes" id="UP001058974"/>
    </source>
</evidence>
<evidence type="ECO:0000313" key="3">
    <source>
        <dbReference type="EMBL" id="KAI5388813.1"/>
    </source>
</evidence>
<proteinExistence type="inferred from homology"/>
<keyword evidence="4" id="KW-1185">Reference proteome</keyword>
<dbReference type="PANTHER" id="PTHR11011:SF84">
    <property type="entry name" value="ACYL-COA REDUCTASE-LIKE PROTEIN, PUTATIVE-RELATED"/>
    <property type="match status" value="1"/>
</dbReference>
<dbReference type="PANTHER" id="PTHR11011">
    <property type="entry name" value="MALE STERILITY PROTEIN 2-RELATED"/>
    <property type="match status" value="1"/>
</dbReference>
<evidence type="ECO:0000259" key="2">
    <source>
        <dbReference type="Pfam" id="PF07993"/>
    </source>
</evidence>
<dbReference type="InterPro" id="IPR013120">
    <property type="entry name" value="FAR_NAD-bd"/>
</dbReference>
<dbReference type="GO" id="GO:0080019">
    <property type="term" value="F:alcohol-forming very long-chain fatty acyl-CoA reductase activity"/>
    <property type="evidence" value="ECO:0007669"/>
    <property type="project" value="InterPro"/>
</dbReference>
<keyword evidence="1" id="KW-0521">NADP</keyword>
<protein>
    <recommendedName>
        <fullName evidence="1">Fatty acyl-CoA reductase</fullName>
        <ecNumber evidence="1">1.2.1.84</ecNumber>
    </recommendedName>
</protein>
<dbReference type="GO" id="GO:0010345">
    <property type="term" value="P:suberin biosynthetic process"/>
    <property type="evidence" value="ECO:0007669"/>
    <property type="project" value="TreeGrafter"/>
</dbReference>
<comment type="similarity">
    <text evidence="1">Belongs to the fatty acyl-CoA reductase family.</text>
</comment>
<feature type="domain" description="Thioester reductase (TE)" evidence="2">
    <location>
        <begin position="17"/>
        <end position="129"/>
    </location>
</feature>
<dbReference type="InterPro" id="IPR026055">
    <property type="entry name" value="FAR"/>
</dbReference>
<dbReference type="GO" id="GO:0035336">
    <property type="term" value="P:long-chain fatty-acyl-CoA metabolic process"/>
    <property type="evidence" value="ECO:0007669"/>
    <property type="project" value="TreeGrafter"/>
</dbReference>
<dbReference type="GO" id="GO:0102965">
    <property type="term" value="F:alcohol-forming long-chain fatty acyl-CoA reductase activity"/>
    <property type="evidence" value="ECO:0007669"/>
    <property type="project" value="UniProtKB-EC"/>
</dbReference>
<sequence>MNSGNMQDFFKGKTVLVTGATGFLAKVFVEKILRIQPEIQKLYLLIRASNSDLAEQRLQNEVFNIDLFRVLRAKLGEDFSSFISKKVVAIAGDVAIENLGIKDEKLKNEIFQGIDVLVHSAATTKFDER</sequence>
<dbReference type="SUPFAM" id="SSF51735">
    <property type="entry name" value="NAD(P)-binding Rossmann-fold domains"/>
    <property type="match status" value="1"/>
</dbReference>
<dbReference type="AlphaFoldDB" id="A0A9D4VRD1"/>
<dbReference type="Gramene" id="Psat07G0446700-T1">
    <property type="protein sequence ID" value="KAI5388813.1"/>
    <property type="gene ID" value="KIW84_074467"/>
</dbReference>
<keyword evidence="1" id="KW-0560">Oxidoreductase</keyword>
<accession>A0A9D4VRD1</accession>
<reference evidence="3 4" key="1">
    <citation type="journal article" date="2022" name="Nat. Genet.">
        <title>Improved pea reference genome and pan-genome highlight genomic features and evolutionary characteristics.</title>
        <authorList>
            <person name="Yang T."/>
            <person name="Liu R."/>
            <person name="Luo Y."/>
            <person name="Hu S."/>
            <person name="Wang D."/>
            <person name="Wang C."/>
            <person name="Pandey M.K."/>
            <person name="Ge S."/>
            <person name="Xu Q."/>
            <person name="Li N."/>
            <person name="Li G."/>
            <person name="Huang Y."/>
            <person name="Saxena R.K."/>
            <person name="Ji Y."/>
            <person name="Li M."/>
            <person name="Yan X."/>
            <person name="He Y."/>
            <person name="Liu Y."/>
            <person name="Wang X."/>
            <person name="Xiang C."/>
            <person name="Varshney R.K."/>
            <person name="Ding H."/>
            <person name="Gao S."/>
            <person name="Zong X."/>
        </authorList>
    </citation>
    <scope>NUCLEOTIDE SEQUENCE [LARGE SCALE GENOMIC DNA]</scope>
    <source>
        <strain evidence="3 4">cv. Zhongwan 6</strain>
    </source>
</reference>
<comment type="function">
    <text evidence="1">Catalyzes the reduction of fatty acyl-CoA to fatty alcohols.</text>
</comment>
<dbReference type="EC" id="1.2.1.84" evidence="1"/>
<dbReference type="InterPro" id="IPR036291">
    <property type="entry name" value="NAD(P)-bd_dom_sf"/>
</dbReference>
<keyword evidence="1" id="KW-0443">Lipid metabolism</keyword>
<dbReference type="Pfam" id="PF07993">
    <property type="entry name" value="NAD_binding_4"/>
    <property type="match status" value="1"/>
</dbReference>
<keyword evidence="1" id="KW-0444">Lipid biosynthesis</keyword>